<gene>
    <name evidence="3" type="primary">LOC132536420</name>
</gene>
<sequence>MLARVPVGREPGGRDPPPLLSSGGKVGSTEAQSGADSARHRPPPGSRKPGSRREGGGGGGERREAPEEAARPAGGGGGGLGATGAGCVPSLKTRRPRTAARSPPGLGRAAALGSQAELAEPRSRRVALSLQPPPATPAAQPRSVPGSALRRCSPPWKQWRAAERRRRPRPLPRLPPPPPPRRVNPFAVPAAPRLLTPRGSHPPPSPGLLEVMLLPYHSRRKREVPSTSSLSKGFIYKGMLSIDLGYKTTPTKCFVFCF</sequence>
<feature type="region of interest" description="Disordered" evidence="1">
    <location>
        <begin position="1"/>
        <end position="186"/>
    </location>
</feature>
<dbReference type="GeneID" id="132536420"/>
<feature type="compositionally biased region" description="Basic and acidic residues" evidence="1">
    <location>
        <begin position="51"/>
        <end position="70"/>
    </location>
</feature>
<proteinExistence type="predicted"/>
<evidence type="ECO:0000313" key="3">
    <source>
        <dbReference type="RefSeq" id="XP_060040233.1"/>
    </source>
</evidence>
<accession>A0ABM3WUJ2</accession>
<name>A0ABM3WUJ2_ERIEU</name>
<keyword evidence="2" id="KW-1185">Reference proteome</keyword>
<reference evidence="3" key="1">
    <citation type="submission" date="2025-08" db="UniProtKB">
        <authorList>
            <consortium name="RefSeq"/>
        </authorList>
    </citation>
    <scope>IDENTIFICATION</scope>
</reference>
<feature type="compositionally biased region" description="Pro residues" evidence="1">
    <location>
        <begin position="171"/>
        <end position="182"/>
    </location>
</feature>
<evidence type="ECO:0000256" key="1">
    <source>
        <dbReference type="SAM" id="MobiDB-lite"/>
    </source>
</evidence>
<evidence type="ECO:0000313" key="2">
    <source>
        <dbReference type="Proteomes" id="UP001652624"/>
    </source>
</evidence>
<protein>
    <submittedName>
        <fullName evidence="3">Uncharacterized protein LOC132536420</fullName>
    </submittedName>
</protein>
<organism evidence="2 3">
    <name type="scientific">Erinaceus europaeus</name>
    <name type="common">Western European hedgehog</name>
    <dbReference type="NCBI Taxonomy" id="9365"/>
    <lineage>
        <taxon>Eukaryota</taxon>
        <taxon>Metazoa</taxon>
        <taxon>Chordata</taxon>
        <taxon>Craniata</taxon>
        <taxon>Vertebrata</taxon>
        <taxon>Euteleostomi</taxon>
        <taxon>Mammalia</taxon>
        <taxon>Eutheria</taxon>
        <taxon>Laurasiatheria</taxon>
        <taxon>Eulipotyphla</taxon>
        <taxon>Erinaceidae</taxon>
        <taxon>Erinaceinae</taxon>
        <taxon>Erinaceus</taxon>
    </lineage>
</organism>
<feature type="compositionally biased region" description="Gly residues" evidence="1">
    <location>
        <begin position="73"/>
        <end position="84"/>
    </location>
</feature>
<dbReference type="Proteomes" id="UP001652624">
    <property type="component" value="Unplaced"/>
</dbReference>
<dbReference type="RefSeq" id="XP_060040233.1">
    <property type="nucleotide sequence ID" value="XM_060184250.1"/>
</dbReference>